<gene>
    <name evidence="7" type="ORF">V757_05510</name>
</gene>
<dbReference type="PROSITE" id="PS01039">
    <property type="entry name" value="SBP_BACTERIAL_3"/>
    <property type="match status" value="1"/>
</dbReference>
<dbReference type="Proteomes" id="UP000018766">
    <property type="component" value="Unassembled WGS sequence"/>
</dbReference>
<evidence type="ECO:0000313" key="7">
    <source>
        <dbReference type="EMBL" id="ETD72207.1"/>
    </source>
</evidence>
<dbReference type="EMBL" id="AYSV01000072">
    <property type="protein sequence ID" value="ETD72207.1"/>
    <property type="molecule type" value="Genomic_DNA"/>
</dbReference>
<reference evidence="7 8" key="1">
    <citation type="submission" date="2013-11" db="EMBL/GenBank/DDBJ databases">
        <title>Genomic analysis of Pelistega sp. HM-7.</title>
        <authorList>
            <person name="Kumbhare S.V."/>
            <person name="Shetty S.A."/>
            <person name="Sharma O."/>
            <person name="Dhotre D.P."/>
        </authorList>
    </citation>
    <scope>NUCLEOTIDE SEQUENCE [LARGE SCALE GENOMIC DNA]</scope>
    <source>
        <strain evidence="7 8">HM-7</strain>
    </source>
</reference>
<feature type="chain" id="PRO_5004769171" evidence="5">
    <location>
        <begin position="25"/>
        <end position="263"/>
    </location>
</feature>
<dbReference type="InterPro" id="IPR001638">
    <property type="entry name" value="Solute-binding_3/MltF_N"/>
</dbReference>
<evidence type="ECO:0000256" key="1">
    <source>
        <dbReference type="ARBA" id="ARBA00004196"/>
    </source>
</evidence>
<accession>V8G928</accession>
<evidence type="ECO:0000256" key="5">
    <source>
        <dbReference type="SAM" id="SignalP"/>
    </source>
</evidence>
<dbReference type="GO" id="GO:0030313">
    <property type="term" value="C:cell envelope"/>
    <property type="evidence" value="ECO:0007669"/>
    <property type="project" value="UniProtKB-SubCell"/>
</dbReference>
<feature type="signal peptide" evidence="5">
    <location>
        <begin position="1"/>
        <end position="24"/>
    </location>
</feature>
<dbReference type="PANTHER" id="PTHR35936">
    <property type="entry name" value="MEMBRANE-BOUND LYTIC MUREIN TRANSGLYCOSYLASE F"/>
    <property type="match status" value="1"/>
</dbReference>
<dbReference type="RefSeq" id="WP_023950573.1">
    <property type="nucleotide sequence ID" value="NZ_AYSV01000072.1"/>
</dbReference>
<evidence type="ECO:0000256" key="4">
    <source>
        <dbReference type="RuleBase" id="RU003744"/>
    </source>
</evidence>
<dbReference type="Pfam" id="PF00497">
    <property type="entry name" value="SBP_bac_3"/>
    <property type="match status" value="1"/>
</dbReference>
<sequence>MKLKTLFVATTVAMGALLSATAQAETLKIGVEAMYPPYEYKDASGKLMGFDVDLADAVCAKMNVTCEWVESSFDGLIPALNARKFDFINSTMNITEQRKKVINFTQPIYQSPSQLVVKSDVNVDLSADSLLKNNVTVSVLQGSAQETYAKKHWQSKGVKVISYGNQDQAFVDLLNGRVASTFLNTPVAKETFLNKPEAKNFKIVDEFAKDEAILGEGIAFGVRKDDDKLKKRLDEALQALKEEGVISNLTQKYFGGDWVVKTK</sequence>
<dbReference type="Gene3D" id="3.40.190.10">
    <property type="entry name" value="Periplasmic binding protein-like II"/>
    <property type="match status" value="2"/>
</dbReference>
<name>V8G928_9BURK</name>
<proteinExistence type="inferred from homology"/>
<protein>
    <submittedName>
        <fullName evidence="7">ABC transporter substrate-binding protein</fullName>
    </submittedName>
</protein>
<dbReference type="SMART" id="SM00062">
    <property type="entry name" value="PBPb"/>
    <property type="match status" value="1"/>
</dbReference>
<feature type="domain" description="Solute-binding protein family 3/N-terminal" evidence="6">
    <location>
        <begin position="26"/>
        <end position="257"/>
    </location>
</feature>
<comment type="subcellular location">
    <subcellularLocation>
        <location evidence="1">Cell envelope</location>
    </subcellularLocation>
</comment>
<organism evidence="7 8">
    <name type="scientific">Pelistega indica</name>
    <dbReference type="NCBI Taxonomy" id="1414851"/>
    <lineage>
        <taxon>Bacteria</taxon>
        <taxon>Pseudomonadati</taxon>
        <taxon>Pseudomonadota</taxon>
        <taxon>Betaproteobacteria</taxon>
        <taxon>Burkholderiales</taxon>
        <taxon>Alcaligenaceae</taxon>
        <taxon>Pelistega</taxon>
    </lineage>
</organism>
<evidence type="ECO:0000256" key="3">
    <source>
        <dbReference type="ARBA" id="ARBA00022729"/>
    </source>
</evidence>
<dbReference type="PANTHER" id="PTHR35936:SF13">
    <property type="entry name" value="HISTIDINE-BINDING PERIPLASMIC PROTEIN"/>
    <property type="match status" value="1"/>
</dbReference>
<dbReference type="OrthoDB" id="368476at2"/>
<dbReference type="AlphaFoldDB" id="V8G928"/>
<evidence type="ECO:0000313" key="8">
    <source>
        <dbReference type="Proteomes" id="UP000018766"/>
    </source>
</evidence>
<keyword evidence="8" id="KW-1185">Reference proteome</keyword>
<evidence type="ECO:0000256" key="2">
    <source>
        <dbReference type="ARBA" id="ARBA00010333"/>
    </source>
</evidence>
<dbReference type="InterPro" id="IPR018313">
    <property type="entry name" value="SBP_3_CS"/>
</dbReference>
<comment type="caution">
    <text evidence="7">The sequence shown here is derived from an EMBL/GenBank/DDBJ whole genome shotgun (WGS) entry which is preliminary data.</text>
</comment>
<comment type="similarity">
    <text evidence="2 4">Belongs to the bacterial solute-binding protein 3 family.</text>
</comment>
<dbReference type="SUPFAM" id="SSF53850">
    <property type="entry name" value="Periplasmic binding protein-like II"/>
    <property type="match status" value="1"/>
</dbReference>
<keyword evidence="3 5" id="KW-0732">Signal</keyword>
<evidence type="ECO:0000259" key="6">
    <source>
        <dbReference type="SMART" id="SM00062"/>
    </source>
</evidence>